<dbReference type="GO" id="GO:0031410">
    <property type="term" value="C:cytoplasmic vesicle"/>
    <property type="evidence" value="ECO:0007669"/>
    <property type="project" value="TreeGrafter"/>
</dbReference>
<dbReference type="EMBL" id="BARS01051355">
    <property type="protein sequence ID" value="GAG44589.1"/>
    <property type="molecule type" value="Genomic_DNA"/>
</dbReference>
<dbReference type="InterPro" id="IPR035986">
    <property type="entry name" value="PKD_dom_sf"/>
</dbReference>
<feature type="compositionally biased region" description="Low complexity" evidence="1">
    <location>
        <begin position="137"/>
        <end position="153"/>
    </location>
</feature>
<protein>
    <submittedName>
        <fullName evidence="2">Uncharacterized protein</fullName>
    </submittedName>
</protein>
<sequence>FVMIDSPSDSQILSGLQVVGLRATATDPEDGQLGGASINWASDLDGPLGTGSPLTVSAADLSESEHVLTAKATDSMGNQGVAEVTIQVFRVRPANLPPKADAGADRTVEWTQNPIGLDGTASSDPNGDPLSYAWSVASGPAGSSAAPDDPSSATPSFVPDLLGTYVFELVVGDGKLESAPDSVEITVVDTTPPQAFCNAPPTIVPVHKPILFKATATDIGDADPDVTITAFDCFKV</sequence>
<gene>
    <name evidence="2" type="ORF">S01H1_76516</name>
</gene>
<dbReference type="PANTHER" id="PTHR46182">
    <property type="entry name" value="FI19480P1"/>
    <property type="match status" value="1"/>
</dbReference>
<dbReference type="CDD" id="cd00146">
    <property type="entry name" value="PKD"/>
    <property type="match status" value="1"/>
</dbReference>
<dbReference type="AlphaFoldDB" id="X0XN55"/>
<dbReference type="SUPFAM" id="SSF49299">
    <property type="entry name" value="PKD domain"/>
    <property type="match status" value="1"/>
</dbReference>
<comment type="caution">
    <text evidence="2">The sequence shown here is derived from an EMBL/GenBank/DDBJ whole genome shotgun (WGS) entry which is preliminary data.</text>
</comment>
<dbReference type="InterPro" id="IPR029865">
    <property type="entry name" value="KIAA0319-like"/>
</dbReference>
<dbReference type="InterPro" id="IPR013783">
    <property type="entry name" value="Ig-like_fold"/>
</dbReference>
<feature type="non-terminal residue" evidence="2">
    <location>
        <position position="236"/>
    </location>
</feature>
<name>X0XN55_9ZZZZ</name>
<proteinExistence type="predicted"/>
<accession>X0XN55</accession>
<evidence type="ECO:0000256" key="1">
    <source>
        <dbReference type="SAM" id="MobiDB-lite"/>
    </source>
</evidence>
<evidence type="ECO:0000313" key="2">
    <source>
        <dbReference type="EMBL" id="GAG44589.1"/>
    </source>
</evidence>
<dbReference type="GO" id="GO:0016020">
    <property type="term" value="C:membrane"/>
    <property type="evidence" value="ECO:0007669"/>
    <property type="project" value="TreeGrafter"/>
</dbReference>
<feature type="compositionally biased region" description="Polar residues" evidence="1">
    <location>
        <begin position="113"/>
        <end position="125"/>
    </location>
</feature>
<dbReference type="Pfam" id="PF22352">
    <property type="entry name" value="K319L-like_PKD"/>
    <property type="match status" value="1"/>
</dbReference>
<dbReference type="PANTHER" id="PTHR46182:SF2">
    <property type="entry name" value="FI19480P1"/>
    <property type="match status" value="1"/>
</dbReference>
<organism evidence="2">
    <name type="scientific">marine sediment metagenome</name>
    <dbReference type="NCBI Taxonomy" id="412755"/>
    <lineage>
        <taxon>unclassified sequences</taxon>
        <taxon>metagenomes</taxon>
        <taxon>ecological metagenomes</taxon>
    </lineage>
</organism>
<dbReference type="GO" id="GO:0001764">
    <property type="term" value="P:neuron migration"/>
    <property type="evidence" value="ECO:0007669"/>
    <property type="project" value="TreeGrafter"/>
</dbReference>
<dbReference type="Gene3D" id="2.60.40.10">
    <property type="entry name" value="Immunoglobulins"/>
    <property type="match status" value="2"/>
</dbReference>
<feature type="region of interest" description="Disordered" evidence="1">
    <location>
        <begin position="113"/>
        <end position="154"/>
    </location>
</feature>
<reference evidence="2" key="1">
    <citation type="journal article" date="2014" name="Front. Microbiol.">
        <title>High frequency of phylogenetically diverse reductive dehalogenase-homologous genes in deep subseafloor sedimentary metagenomes.</title>
        <authorList>
            <person name="Kawai M."/>
            <person name="Futagami T."/>
            <person name="Toyoda A."/>
            <person name="Takaki Y."/>
            <person name="Nishi S."/>
            <person name="Hori S."/>
            <person name="Arai W."/>
            <person name="Tsubouchi T."/>
            <person name="Morono Y."/>
            <person name="Uchiyama I."/>
            <person name="Ito T."/>
            <person name="Fujiyama A."/>
            <person name="Inagaki F."/>
            <person name="Takami H."/>
        </authorList>
    </citation>
    <scope>NUCLEOTIDE SEQUENCE</scope>
    <source>
        <strain evidence="2">Expedition CK06-06</strain>
    </source>
</reference>
<feature type="non-terminal residue" evidence="2">
    <location>
        <position position="1"/>
    </location>
</feature>